<protein>
    <recommendedName>
        <fullName evidence="3">DUF4604 domain-containing protein</fullName>
    </recommendedName>
</protein>
<gene>
    <name evidence="1" type="ORF">PPRIM_AZ9-3.1.T0260073</name>
</gene>
<dbReference type="OMA" id="KKNQRID"/>
<name>A0A8S1KXX5_PARPR</name>
<accession>A0A8S1KXX5</accession>
<sequence length="172" mass="20307">MRKKNQRIDLEFEKPQVKFIEQFRMRVNGGSNIDAQNYKIEDKIQKKIRKNDDDPLIVQQSDEDDNYDFQNAQVVDGNGNDGNLEFNLNKFKPEYVGSKKQKIYDQKEKNIKSVIGKQEEENDRQKKEEELKKQFAKLSQTQKPTLAKKSKIDEIVKKTNKPTILSFDQDDY</sequence>
<evidence type="ECO:0000313" key="1">
    <source>
        <dbReference type="EMBL" id="CAD8057496.1"/>
    </source>
</evidence>
<dbReference type="AlphaFoldDB" id="A0A8S1KXX5"/>
<proteinExistence type="predicted"/>
<dbReference type="EMBL" id="CAJJDM010000025">
    <property type="protein sequence ID" value="CAD8057496.1"/>
    <property type="molecule type" value="Genomic_DNA"/>
</dbReference>
<reference evidence="1" key="1">
    <citation type="submission" date="2021-01" db="EMBL/GenBank/DDBJ databases">
        <authorList>
            <consortium name="Genoscope - CEA"/>
            <person name="William W."/>
        </authorList>
    </citation>
    <scope>NUCLEOTIDE SEQUENCE</scope>
</reference>
<comment type="caution">
    <text evidence="1">The sequence shown here is derived from an EMBL/GenBank/DDBJ whole genome shotgun (WGS) entry which is preliminary data.</text>
</comment>
<dbReference type="Proteomes" id="UP000688137">
    <property type="component" value="Unassembled WGS sequence"/>
</dbReference>
<evidence type="ECO:0000313" key="2">
    <source>
        <dbReference type="Proteomes" id="UP000688137"/>
    </source>
</evidence>
<organism evidence="1 2">
    <name type="scientific">Paramecium primaurelia</name>
    <dbReference type="NCBI Taxonomy" id="5886"/>
    <lineage>
        <taxon>Eukaryota</taxon>
        <taxon>Sar</taxon>
        <taxon>Alveolata</taxon>
        <taxon>Ciliophora</taxon>
        <taxon>Intramacronucleata</taxon>
        <taxon>Oligohymenophorea</taxon>
        <taxon>Peniculida</taxon>
        <taxon>Parameciidae</taxon>
        <taxon>Paramecium</taxon>
    </lineage>
</organism>
<evidence type="ECO:0008006" key="3">
    <source>
        <dbReference type="Google" id="ProtNLM"/>
    </source>
</evidence>
<keyword evidence="2" id="KW-1185">Reference proteome</keyword>